<dbReference type="EMBL" id="JAGPYM010000089">
    <property type="protein sequence ID" value="KAH6867809.1"/>
    <property type="molecule type" value="Genomic_DNA"/>
</dbReference>
<evidence type="ECO:0000313" key="3">
    <source>
        <dbReference type="Proteomes" id="UP000777438"/>
    </source>
</evidence>
<proteinExistence type="predicted"/>
<accession>A0A9P8VRE5</accession>
<dbReference type="GO" id="GO:0016787">
    <property type="term" value="F:hydrolase activity"/>
    <property type="evidence" value="ECO:0007669"/>
    <property type="project" value="InterPro"/>
</dbReference>
<evidence type="ECO:0000259" key="1">
    <source>
        <dbReference type="Pfam" id="PF07859"/>
    </source>
</evidence>
<dbReference type="Pfam" id="PF07859">
    <property type="entry name" value="Abhydrolase_3"/>
    <property type="match status" value="1"/>
</dbReference>
<dbReference type="Proteomes" id="UP000777438">
    <property type="component" value="Unassembled WGS sequence"/>
</dbReference>
<sequence length="137" mass="15571">MLLPHRRAPRLPTIKTGEELRIDLSGGVFIGGVSTGATLAAVTAQRWVTEKRQPAIFGVLRNTPMLLDKAIVPEKLKDLWFSREQNADAMVIDEKALDYIKTAYAPDVFSAQYSPFNMKMRTRDFLWYTSKFVGRIH</sequence>
<dbReference type="AlphaFoldDB" id="A0A9P8VRE5"/>
<gene>
    <name evidence="2" type="ORF">B0T10DRAFT_596379</name>
</gene>
<dbReference type="InterPro" id="IPR013094">
    <property type="entry name" value="AB_hydrolase_3"/>
</dbReference>
<protein>
    <recommendedName>
        <fullName evidence="1">Alpha/beta hydrolase fold-3 domain-containing protein</fullName>
    </recommendedName>
</protein>
<comment type="caution">
    <text evidence="2">The sequence shown here is derived from an EMBL/GenBank/DDBJ whole genome shotgun (WGS) entry which is preliminary data.</text>
</comment>
<name>A0A9P8VRE5_9HYPO</name>
<reference evidence="2 3" key="1">
    <citation type="journal article" date="2021" name="Nat. Commun.">
        <title>Genetic determinants of endophytism in the Arabidopsis root mycobiome.</title>
        <authorList>
            <person name="Mesny F."/>
            <person name="Miyauchi S."/>
            <person name="Thiergart T."/>
            <person name="Pickel B."/>
            <person name="Atanasova L."/>
            <person name="Karlsson M."/>
            <person name="Huettel B."/>
            <person name="Barry K.W."/>
            <person name="Haridas S."/>
            <person name="Chen C."/>
            <person name="Bauer D."/>
            <person name="Andreopoulos W."/>
            <person name="Pangilinan J."/>
            <person name="LaButti K."/>
            <person name="Riley R."/>
            <person name="Lipzen A."/>
            <person name="Clum A."/>
            <person name="Drula E."/>
            <person name="Henrissat B."/>
            <person name="Kohler A."/>
            <person name="Grigoriev I.V."/>
            <person name="Martin F.M."/>
            <person name="Hacquard S."/>
        </authorList>
    </citation>
    <scope>NUCLEOTIDE SEQUENCE [LARGE SCALE GENOMIC DNA]</scope>
    <source>
        <strain evidence="2 3">MPI-CAGE-CH-0241</strain>
    </source>
</reference>
<feature type="domain" description="Alpha/beta hydrolase fold-3" evidence="1">
    <location>
        <begin position="18"/>
        <end position="107"/>
    </location>
</feature>
<evidence type="ECO:0000313" key="2">
    <source>
        <dbReference type="EMBL" id="KAH6867809.1"/>
    </source>
</evidence>
<dbReference type="InterPro" id="IPR029058">
    <property type="entry name" value="AB_hydrolase_fold"/>
</dbReference>
<keyword evidence="3" id="KW-1185">Reference proteome</keyword>
<dbReference type="SUPFAM" id="SSF53474">
    <property type="entry name" value="alpha/beta-Hydrolases"/>
    <property type="match status" value="1"/>
</dbReference>
<dbReference type="OrthoDB" id="408631at2759"/>
<organism evidence="2 3">
    <name type="scientific">Thelonectria olida</name>
    <dbReference type="NCBI Taxonomy" id="1576542"/>
    <lineage>
        <taxon>Eukaryota</taxon>
        <taxon>Fungi</taxon>
        <taxon>Dikarya</taxon>
        <taxon>Ascomycota</taxon>
        <taxon>Pezizomycotina</taxon>
        <taxon>Sordariomycetes</taxon>
        <taxon>Hypocreomycetidae</taxon>
        <taxon>Hypocreales</taxon>
        <taxon>Nectriaceae</taxon>
        <taxon>Thelonectria</taxon>
    </lineage>
</organism>
<dbReference type="Gene3D" id="3.40.50.1820">
    <property type="entry name" value="alpha/beta hydrolase"/>
    <property type="match status" value="1"/>
</dbReference>